<evidence type="ECO:0000313" key="2">
    <source>
        <dbReference type="EMBL" id="MEX6634059.1"/>
    </source>
</evidence>
<keyword evidence="1" id="KW-1133">Transmembrane helix</keyword>
<sequence length="141" mass="15661">MASYMILAGAGIFFLLGFLHLIYSFLDVKDPKRFVPATPELLVALQNTTIRMRKDAKNFWLSSLGFHFSHSVGVLFYAFIVGYCALVRPDFFADYIIRIVVVLVGASYVAMARAFWFIIPLVGAVLGVGLIGIGLAILYPY</sequence>
<feature type="transmembrane region" description="Helical" evidence="1">
    <location>
        <begin position="6"/>
        <end position="26"/>
    </location>
</feature>
<keyword evidence="1" id="KW-0812">Transmembrane</keyword>
<gene>
    <name evidence="2" type="ORF">ABFZ84_10915</name>
</gene>
<feature type="transmembrane region" description="Helical" evidence="1">
    <location>
        <begin position="117"/>
        <end position="139"/>
    </location>
</feature>
<organism evidence="2 3">
    <name type="scientific">Hyphococcus lacteus</name>
    <dbReference type="NCBI Taxonomy" id="3143536"/>
    <lineage>
        <taxon>Bacteria</taxon>
        <taxon>Pseudomonadati</taxon>
        <taxon>Pseudomonadota</taxon>
        <taxon>Alphaproteobacteria</taxon>
        <taxon>Parvularculales</taxon>
        <taxon>Parvularculaceae</taxon>
        <taxon>Hyphococcus</taxon>
    </lineage>
</organism>
<keyword evidence="1" id="KW-0472">Membrane</keyword>
<dbReference type="InterPro" id="IPR058068">
    <property type="entry name" value="LIC_13387-like"/>
</dbReference>
<protein>
    <recommendedName>
        <fullName evidence="4">MAPEG family protein</fullName>
    </recommendedName>
</protein>
<evidence type="ECO:0000313" key="3">
    <source>
        <dbReference type="Proteomes" id="UP001560685"/>
    </source>
</evidence>
<dbReference type="Proteomes" id="UP001560685">
    <property type="component" value="Unassembled WGS sequence"/>
</dbReference>
<reference evidence="2 3" key="1">
    <citation type="submission" date="2024-05" db="EMBL/GenBank/DDBJ databases">
        <title>Three bacterial strains, DH-69, EH-24, and ECK-19 isolated from coastal sediments.</title>
        <authorList>
            <person name="Ye Y.-Q."/>
            <person name="Du Z.-J."/>
        </authorList>
    </citation>
    <scope>NUCLEOTIDE SEQUENCE [LARGE SCALE GENOMIC DNA]</scope>
    <source>
        <strain evidence="2 3">ECK-19</strain>
    </source>
</reference>
<evidence type="ECO:0008006" key="4">
    <source>
        <dbReference type="Google" id="ProtNLM"/>
    </source>
</evidence>
<dbReference type="EMBL" id="JBEHZE010000001">
    <property type="protein sequence ID" value="MEX6634059.1"/>
    <property type="molecule type" value="Genomic_DNA"/>
</dbReference>
<name>A0ABV3Z5H4_9PROT</name>
<comment type="caution">
    <text evidence="2">The sequence shown here is derived from an EMBL/GenBank/DDBJ whole genome shotgun (WGS) entry which is preliminary data.</text>
</comment>
<dbReference type="RefSeq" id="WP_369314051.1">
    <property type="nucleotide sequence ID" value="NZ_JBEHZE010000001.1"/>
</dbReference>
<feature type="transmembrane region" description="Helical" evidence="1">
    <location>
        <begin position="92"/>
        <end position="110"/>
    </location>
</feature>
<evidence type="ECO:0000256" key="1">
    <source>
        <dbReference type="SAM" id="Phobius"/>
    </source>
</evidence>
<keyword evidence="3" id="KW-1185">Reference proteome</keyword>
<feature type="transmembrane region" description="Helical" evidence="1">
    <location>
        <begin position="59"/>
        <end position="80"/>
    </location>
</feature>
<proteinExistence type="predicted"/>
<accession>A0ABV3Z5H4</accession>
<dbReference type="NCBIfam" id="NF047765">
    <property type="entry name" value="LIC_13387_fam"/>
    <property type="match status" value="1"/>
</dbReference>